<comment type="caution">
    <text evidence="2">The sequence shown here is derived from an EMBL/GenBank/DDBJ whole genome shotgun (WGS) entry which is preliminary data.</text>
</comment>
<organism evidence="2 3">
    <name type="scientific">Alteripontixanthobacter maritimus</name>
    <dbReference type="NCBI Taxonomy" id="2161824"/>
    <lineage>
        <taxon>Bacteria</taxon>
        <taxon>Pseudomonadati</taxon>
        <taxon>Pseudomonadota</taxon>
        <taxon>Alphaproteobacteria</taxon>
        <taxon>Sphingomonadales</taxon>
        <taxon>Erythrobacteraceae</taxon>
        <taxon>Alteripontixanthobacter</taxon>
    </lineage>
</organism>
<evidence type="ECO:0000259" key="1">
    <source>
        <dbReference type="Pfam" id="PF13480"/>
    </source>
</evidence>
<accession>A0A369QA44</accession>
<dbReference type="NCBIfam" id="TIGR03019">
    <property type="entry name" value="pepcterm_femAB"/>
    <property type="match status" value="1"/>
</dbReference>
<keyword evidence="3" id="KW-1185">Reference proteome</keyword>
<dbReference type="Pfam" id="PF13480">
    <property type="entry name" value="Acetyltransf_6"/>
    <property type="match status" value="1"/>
</dbReference>
<dbReference type="Gene3D" id="3.40.630.30">
    <property type="match status" value="1"/>
</dbReference>
<dbReference type="PANTHER" id="PTHR36174:SF1">
    <property type="entry name" value="LIPID II:GLYCINE GLYCYLTRANSFERASE"/>
    <property type="match status" value="1"/>
</dbReference>
<name>A0A369QA44_9SPHN</name>
<reference evidence="2 3" key="1">
    <citation type="submission" date="2018-04" db="EMBL/GenBank/DDBJ databases">
        <title>Altererythrobacter sp. HME9302 genome sequencing and assembly.</title>
        <authorList>
            <person name="Kang H."/>
            <person name="Kim H."/>
            <person name="Joh K."/>
        </authorList>
    </citation>
    <scope>NUCLEOTIDE SEQUENCE [LARGE SCALE GENOMIC DNA]</scope>
    <source>
        <strain evidence="2 3">HME9302</strain>
    </source>
</reference>
<feature type="domain" description="BioF2-like acetyltransferase" evidence="1">
    <location>
        <begin position="161"/>
        <end position="296"/>
    </location>
</feature>
<dbReference type="InterPro" id="IPR050644">
    <property type="entry name" value="PG_Glycine_Bridge_Synth"/>
</dbReference>
<dbReference type="EMBL" id="QBKA01000002">
    <property type="protein sequence ID" value="RDC60076.1"/>
    <property type="molecule type" value="Genomic_DNA"/>
</dbReference>
<dbReference type="OrthoDB" id="9773932at2"/>
<evidence type="ECO:0000313" key="3">
    <source>
        <dbReference type="Proteomes" id="UP000253727"/>
    </source>
</evidence>
<dbReference type="SUPFAM" id="SSF55729">
    <property type="entry name" value="Acyl-CoA N-acyltransferases (Nat)"/>
    <property type="match status" value="1"/>
</dbReference>
<evidence type="ECO:0000313" key="2">
    <source>
        <dbReference type="EMBL" id="RDC60076.1"/>
    </source>
</evidence>
<sequence length="354" mass="38264">MNAPFPLCRERVTVADLRDPGEVARIEGFVATMGGSVFHRPAWLLATAEGTGQTATGIIAEKGGQLTGWLSLTLVHSPIFGRALVSSGFAVGGGILAESSRAARKLAESATELAVRYSCDSVELRGGDCPEGWEPITGKHSGFAKQLEANDDAELAAVPRKHRAEIRKGLKADLDVSFGTDQAHRSAFYATYAASVHNLGTPVFPRSLFDAVLDRLGEGADIVVARHKGEPVSAVLNLYHRGTVMPFWGGGTFAARGLRANERVYYELMSHARARGCTRFDFGRSKTDSGPYNYKKNWGFEPEPLEYASWSAPGAPVRNIDPTDATYARKIDLWKRLPLPVANRLGPLIARGLA</sequence>
<dbReference type="InterPro" id="IPR016181">
    <property type="entry name" value="Acyl_CoA_acyltransferase"/>
</dbReference>
<dbReference type="InterPro" id="IPR017469">
    <property type="entry name" value="PEP-CTERM_FemAB-rel"/>
</dbReference>
<dbReference type="Proteomes" id="UP000253727">
    <property type="component" value="Unassembled WGS sequence"/>
</dbReference>
<dbReference type="RefSeq" id="WP_115366312.1">
    <property type="nucleotide sequence ID" value="NZ_QBKA01000002.1"/>
</dbReference>
<protein>
    <recommendedName>
        <fullName evidence="1">BioF2-like acetyltransferase domain-containing protein</fullName>
    </recommendedName>
</protein>
<gene>
    <name evidence="2" type="ORF">HME9302_01275</name>
</gene>
<proteinExistence type="predicted"/>
<dbReference type="PANTHER" id="PTHR36174">
    <property type="entry name" value="LIPID II:GLYCINE GLYCYLTRANSFERASE"/>
    <property type="match status" value="1"/>
</dbReference>
<dbReference type="InterPro" id="IPR038740">
    <property type="entry name" value="BioF2-like_GNAT_dom"/>
</dbReference>
<dbReference type="AlphaFoldDB" id="A0A369QA44"/>